<dbReference type="Proteomes" id="UP001154061">
    <property type="component" value="Unassembled WGS sequence"/>
</dbReference>
<reference evidence="1" key="1">
    <citation type="submission" date="2022-06" db="EMBL/GenBank/DDBJ databases">
        <title>Natrinema sp. a new haloarchaeum isolate from saline soil.</title>
        <authorList>
            <person name="Strakova D."/>
            <person name="Galisteo C."/>
            <person name="Sanchez-Porro C."/>
            <person name="Ventosa A."/>
        </authorList>
    </citation>
    <scope>NUCLEOTIDE SEQUENCE</scope>
    <source>
        <strain evidence="1">S1CR25-10</strain>
    </source>
</reference>
<evidence type="ECO:0000313" key="2">
    <source>
        <dbReference type="Proteomes" id="UP001154061"/>
    </source>
</evidence>
<dbReference type="SUPFAM" id="SSF55718">
    <property type="entry name" value="SCP-like"/>
    <property type="match status" value="1"/>
</dbReference>
<keyword evidence="2" id="KW-1185">Reference proteome</keyword>
<dbReference type="EMBL" id="JAMQOT010000001">
    <property type="protein sequence ID" value="MDF9744373.1"/>
    <property type="molecule type" value="Genomic_DNA"/>
</dbReference>
<dbReference type="RefSeq" id="WP_277519869.1">
    <property type="nucleotide sequence ID" value="NZ_JAMQOT010000001.1"/>
</dbReference>
<dbReference type="Gene3D" id="3.30.1050.10">
    <property type="entry name" value="SCP2 sterol-binding domain"/>
    <property type="match status" value="1"/>
</dbReference>
<proteinExistence type="predicted"/>
<evidence type="ECO:0000313" key="1">
    <source>
        <dbReference type="EMBL" id="MDF9744373.1"/>
    </source>
</evidence>
<name>A0A9Q4L070_9EURY</name>
<gene>
    <name evidence="1" type="ORF">NDI89_02130</name>
</gene>
<dbReference type="AlphaFoldDB" id="A0A9Q4L070"/>
<accession>A0A9Q4L070</accession>
<sequence>MSTQRLRPIEQYFPTQPWLEAYRDAINADDDYADESAGWGVEFDGSFVFQIENVPLETNTVGDLPPEIVAAVEEMLAERSEAEIESLLADAPTDVRESVDSRSGPLEERVTEEILTTTMAALPDRLWPELRAELPDLLAALIAQLEENVADGDTVYAYLDLYDGECRGVETVTEIDDLEYGFRLVGDYERWKTLVRGEGDVIDMLMAGDFEIDGHMQKILQYSDAAARLGEISGNVDSRFLF</sequence>
<protein>
    <submittedName>
        <fullName evidence="1">Sterol carrier protein</fullName>
    </submittedName>
</protein>
<comment type="caution">
    <text evidence="1">The sequence shown here is derived from an EMBL/GenBank/DDBJ whole genome shotgun (WGS) entry which is preliminary data.</text>
</comment>
<organism evidence="1 2">
    <name type="scientific">Natrinema salsiterrestre</name>
    <dbReference type="NCBI Taxonomy" id="2950540"/>
    <lineage>
        <taxon>Archaea</taxon>
        <taxon>Methanobacteriati</taxon>
        <taxon>Methanobacteriota</taxon>
        <taxon>Stenosarchaea group</taxon>
        <taxon>Halobacteria</taxon>
        <taxon>Halobacteriales</taxon>
        <taxon>Natrialbaceae</taxon>
        <taxon>Natrinema</taxon>
    </lineage>
</organism>
<dbReference type="InterPro" id="IPR036527">
    <property type="entry name" value="SCP2_sterol-bd_dom_sf"/>
</dbReference>